<comment type="caution">
    <text evidence="1">The sequence shown here is derived from an EMBL/GenBank/DDBJ whole genome shotgun (WGS) entry which is preliminary data.</text>
</comment>
<keyword evidence="2" id="KW-1185">Reference proteome</keyword>
<keyword evidence="1" id="KW-0808">Transferase</keyword>
<dbReference type="EMBL" id="SRYA01000026">
    <property type="protein sequence ID" value="TGY95666.1"/>
    <property type="molecule type" value="Genomic_DNA"/>
</dbReference>
<reference evidence="1" key="1">
    <citation type="submission" date="2019-04" db="EMBL/GenBank/DDBJ databases">
        <title>Microbes associate with the intestines of laboratory mice.</title>
        <authorList>
            <person name="Navarre W."/>
            <person name="Wong E."/>
            <person name="Huang K."/>
            <person name="Tropini C."/>
            <person name="Ng K."/>
            <person name="Yu B."/>
        </authorList>
    </citation>
    <scope>NUCLEOTIDE SEQUENCE</scope>
    <source>
        <strain evidence="1">NM01_1-7b</strain>
    </source>
</reference>
<name>A0AC61RV38_9FIRM</name>
<sequence>MHKFHKRKAVNFLWLLLAAVSLFCGCASQQLELTVDPGKEEAEESMNLPEDSGEDIKVLPMCSEDGVNYSFRTREKTFQVYGENGQWQDIMPIGVNIGAGKPGAFPGEFAITEDDYLRWFRQISEMHADTIRVYTILMPEFYQALAKYNQRAASPLYFIQGVYNNEEDISSLQDAYAEESKIAEDWTAMCQTIVDVVHGNAVIEPEAGNAGGTYTADVSQYLCGWILGIEWQPEFVMGTNDRNPNQTAFEGAYLYTEHASPFEVFLASGLDACISYEMEHYQMQHPTAFANWVTTDPLSHPGEPNPETEDAVSVDAEHIKARPEFKAGLFASYHVYPYYPEMMRYAPELLADDPPNSYRHYLGDLNGYHTMPVVISEFGVPASRGITHLAKEPGFNQGGLTEEEQGNAIVSMLQDIIDTECAGAFVFIWQDEWFKRTWNTMDFTDSDVRPYWCDVQTSEQFFGLLSFDPGETAACTVDGNDGEWEGEEPVLNSGDTELFVRSDEAYVYLLIRGNNDNLEIAIDTIENQGNEEYGGADFCLKLKGEDETKLLVHPYYDVNYWLYTAGLYASNEVLKVQEGYADAENNTFAPIYLMLNRPVLLTDGTLVETEQTETGKLRHGNADPLSSDYNSRADFCKKGSVTEVRLPWLLLNIAKPNVKMRIADLYANNEITYESINDIKFEIDGVQGAYAWDGWIQPAYRERLKQSYYILQDYLSKQ</sequence>
<evidence type="ECO:0000313" key="1">
    <source>
        <dbReference type="EMBL" id="TGY95666.1"/>
    </source>
</evidence>
<proteinExistence type="predicted"/>
<organism evidence="1 2">
    <name type="scientific">Petralouisia muris</name>
    <dbReference type="NCBI Taxonomy" id="3032872"/>
    <lineage>
        <taxon>Bacteria</taxon>
        <taxon>Bacillati</taxon>
        <taxon>Bacillota</taxon>
        <taxon>Clostridia</taxon>
        <taxon>Lachnospirales</taxon>
        <taxon>Lachnospiraceae</taxon>
        <taxon>Petralouisia</taxon>
    </lineage>
</organism>
<dbReference type="Proteomes" id="UP000304953">
    <property type="component" value="Unassembled WGS sequence"/>
</dbReference>
<accession>A0AC61RV38</accession>
<protein>
    <submittedName>
        <fullName evidence="1">Family 2 glycosyl transferase</fullName>
    </submittedName>
</protein>
<gene>
    <name evidence="1" type="ORF">E5329_13945</name>
</gene>
<evidence type="ECO:0000313" key="2">
    <source>
        <dbReference type="Proteomes" id="UP000304953"/>
    </source>
</evidence>